<feature type="region of interest" description="Disordered" evidence="2">
    <location>
        <begin position="965"/>
        <end position="986"/>
    </location>
</feature>
<reference evidence="3 4" key="1">
    <citation type="journal article" date="2015" name="Front. Microbiol.">
        <title>Genome sequence of the plant growth promoting endophytic yeast Rhodotorula graminis WP1.</title>
        <authorList>
            <person name="Firrincieli A."/>
            <person name="Otillar R."/>
            <person name="Salamov A."/>
            <person name="Schmutz J."/>
            <person name="Khan Z."/>
            <person name="Redman R.S."/>
            <person name="Fleck N.D."/>
            <person name="Lindquist E."/>
            <person name="Grigoriev I.V."/>
            <person name="Doty S.L."/>
        </authorList>
    </citation>
    <scope>NUCLEOTIDE SEQUENCE [LARGE SCALE GENOMIC DNA]</scope>
    <source>
        <strain evidence="3 4">WP1</strain>
    </source>
</reference>
<feature type="coiled-coil region" evidence="1">
    <location>
        <begin position="384"/>
        <end position="531"/>
    </location>
</feature>
<feature type="region of interest" description="Disordered" evidence="2">
    <location>
        <begin position="729"/>
        <end position="769"/>
    </location>
</feature>
<feature type="compositionally biased region" description="Basic and acidic residues" evidence="2">
    <location>
        <begin position="222"/>
        <end position="236"/>
    </location>
</feature>
<accession>A0A0P9GK16</accession>
<dbReference type="AlphaFoldDB" id="A0A0P9GK16"/>
<evidence type="ECO:0008006" key="5">
    <source>
        <dbReference type="Google" id="ProtNLM"/>
    </source>
</evidence>
<organism evidence="3 4">
    <name type="scientific">Rhodotorula graminis (strain WP1)</name>
    <dbReference type="NCBI Taxonomy" id="578459"/>
    <lineage>
        <taxon>Eukaryota</taxon>
        <taxon>Fungi</taxon>
        <taxon>Dikarya</taxon>
        <taxon>Basidiomycota</taxon>
        <taxon>Pucciniomycotina</taxon>
        <taxon>Microbotryomycetes</taxon>
        <taxon>Sporidiobolales</taxon>
        <taxon>Sporidiobolaceae</taxon>
        <taxon>Rhodotorula</taxon>
    </lineage>
</organism>
<feature type="region of interest" description="Disordered" evidence="2">
    <location>
        <begin position="74"/>
        <end position="120"/>
    </location>
</feature>
<feature type="compositionally biased region" description="Basic and acidic residues" evidence="2">
    <location>
        <begin position="885"/>
        <end position="896"/>
    </location>
</feature>
<dbReference type="OMA" id="PMQYLDS"/>
<evidence type="ECO:0000256" key="2">
    <source>
        <dbReference type="SAM" id="MobiDB-lite"/>
    </source>
</evidence>
<feature type="compositionally biased region" description="Low complexity" evidence="2">
    <location>
        <begin position="348"/>
        <end position="360"/>
    </location>
</feature>
<keyword evidence="4" id="KW-1185">Reference proteome</keyword>
<dbReference type="RefSeq" id="XP_018269571.1">
    <property type="nucleotide sequence ID" value="XM_018412570.1"/>
</dbReference>
<feature type="region of interest" description="Disordered" evidence="2">
    <location>
        <begin position="617"/>
        <end position="694"/>
    </location>
</feature>
<feature type="region of interest" description="Disordered" evidence="2">
    <location>
        <begin position="858"/>
        <end position="949"/>
    </location>
</feature>
<feature type="region of interest" description="Disordered" evidence="2">
    <location>
        <begin position="1033"/>
        <end position="1052"/>
    </location>
</feature>
<feature type="compositionally biased region" description="Basic and acidic residues" evidence="2">
    <location>
        <begin position="330"/>
        <end position="347"/>
    </location>
</feature>
<feature type="compositionally biased region" description="Polar residues" evidence="2">
    <location>
        <begin position="738"/>
        <end position="752"/>
    </location>
</feature>
<feature type="compositionally biased region" description="Low complexity" evidence="2">
    <location>
        <begin position="247"/>
        <end position="267"/>
    </location>
</feature>
<dbReference type="EMBL" id="KQ474082">
    <property type="protein sequence ID" value="KPV73522.1"/>
    <property type="molecule type" value="Genomic_DNA"/>
</dbReference>
<feature type="compositionally biased region" description="Low complexity" evidence="2">
    <location>
        <begin position="1144"/>
        <end position="1157"/>
    </location>
</feature>
<feature type="compositionally biased region" description="Polar residues" evidence="2">
    <location>
        <begin position="318"/>
        <end position="327"/>
    </location>
</feature>
<feature type="region of interest" description="Disordered" evidence="2">
    <location>
        <begin position="219"/>
        <end position="360"/>
    </location>
</feature>
<protein>
    <recommendedName>
        <fullName evidence="5">Proteophosphoglycan ppg4</fullName>
    </recommendedName>
</protein>
<feature type="region of interest" description="Disordered" evidence="2">
    <location>
        <begin position="1132"/>
        <end position="1174"/>
    </location>
</feature>
<feature type="compositionally biased region" description="Basic and acidic residues" evidence="2">
    <location>
        <begin position="863"/>
        <end position="873"/>
    </location>
</feature>
<feature type="compositionally biased region" description="Basic residues" evidence="2">
    <location>
        <begin position="308"/>
        <end position="317"/>
    </location>
</feature>
<feature type="compositionally biased region" description="Low complexity" evidence="2">
    <location>
        <begin position="77"/>
        <end position="96"/>
    </location>
</feature>
<gene>
    <name evidence="3" type="ORF">RHOBADRAFT_22296</name>
</gene>
<evidence type="ECO:0000313" key="4">
    <source>
        <dbReference type="Proteomes" id="UP000053890"/>
    </source>
</evidence>
<dbReference type="GeneID" id="28973019"/>
<evidence type="ECO:0000313" key="3">
    <source>
        <dbReference type="EMBL" id="KPV73522.1"/>
    </source>
</evidence>
<feature type="compositionally biased region" description="Polar residues" evidence="2">
    <location>
        <begin position="633"/>
        <end position="643"/>
    </location>
</feature>
<name>A0A0P9GK16_RHOGW</name>
<feature type="compositionally biased region" description="Low complexity" evidence="2">
    <location>
        <begin position="283"/>
        <end position="292"/>
    </location>
</feature>
<dbReference type="OrthoDB" id="2548929at2759"/>
<evidence type="ECO:0000256" key="1">
    <source>
        <dbReference type="SAM" id="Coils"/>
    </source>
</evidence>
<dbReference type="STRING" id="578459.A0A0P9GK16"/>
<keyword evidence="1" id="KW-0175">Coiled coil</keyword>
<dbReference type="Proteomes" id="UP000053890">
    <property type="component" value="Unassembled WGS sequence"/>
</dbReference>
<proteinExistence type="predicted"/>
<sequence>MAGAAGAVAASAGWLDSAPLRDYWTALAAVLALCLLAYLTNPTPASFSTHVTSLCFHAHIRRCDQLPLHADSHGKQAATTRAGGTATTNGTSTTSAHPNGKDPSNPPASAATHGRRKGQAVVAVDPRAAAKRAVPDRHVLSFSNRINLSIKTHTYSYTSYHLFSTVFVPSTRPPPASAGLRKQQRRHPELSALLGLGGELWLGLFGNWYALRWWAGSEGEDGERKGRLETGVREMSIEDDERDADFPTSSANPSTAASASGASTPASHPLSHNPSSSIDHRVSVPLSSTVDPTSPPSPTKTSPAAARLSKRVFRAGQRRSSPTSLTRLKTKAEHAAREAAEAERAATDDAASTTKGAAGSSLGAGLGDAAGNGLCGAPATDPIVVELQAQLDELRASAVESEKRLQDELEVLRGKKRDEDAFRAELKAKTKQLEEAKRAAEASRVEAEKELSERKGVVKEAQGRVDKLRDEIRALERKGLEAIERKEKKKRERKEREKKLRDDVAKKRDELREKEEGLADVMRKVGEMERKLEVRRALLAGRRAELAQYAVSGMRGGGIGVAPGGAMYGMAPPHLLPATATLGGVGAMANAFAAPFGQGGYGRRNYPYVHPLSANNSRPTSIRSGHFDPHTGAFQSAPSSPTMSHPVSPHDDPSPYAAHHSNGASDPTGGWPTSFPSAANGGSHALPQSGAAGAGHAAGFLEHRMQHRAAHGDEVLPAHFLPFDFDGLGPAADADNEPSPQHRTTRAGSLSNEAGLDDHSPGGTAVGKPRTLALPMQYLDSGLLAGTDSPGLMDGPLSPMTPHQTSLIPSQLFHLLDEDEDDDGLFVVPDSPTLRAGVGMGLKGVADWQGLGLDAGALGGGRRASEEVKREEPAPAVEDAGDEQAADKEAPVERQRSPPVLSPRVEAFVNAEMASTTTSPIGPPPSSPFSPWAADPIGPPSATPSPAMTPATIGFDLSALKGMSAAPGSGGAHALHRVSPSQDLDDDLPRAGLSLNPGAKAFAFPFAQSHTRTSSVPSPPASMAAAVRATRSGTMSSFPGSGDGRSASTTTVPSPIAAAPAIPAPVGSGLALSPPAKSRMEFARVVSDPAVTSTSSSVSAAGIAAPLSARLSPGFDWPSVASGSPVFAAPQAPGASLVGGDKVPTPTSATSAAPGSALFNPFDEEDELLGPLRK</sequence>